<protein>
    <submittedName>
        <fullName evidence="1">Uncharacterized protein</fullName>
    </submittedName>
</protein>
<dbReference type="EnsemblPlants" id="OBART06G23390.1">
    <property type="protein sequence ID" value="OBART06G23390.1"/>
    <property type="gene ID" value="OBART06G23390"/>
</dbReference>
<organism evidence="1">
    <name type="scientific">Oryza barthii</name>
    <dbReference type="NCBI Taxonomy" id="65489"/>
    <lineage>
        <taxon>Eukaryota</taxon>
        <taxon>Viridiplantae</taxon>
        <taxon>Streptophyta</taxon>
        <taxon>Embryophyta</taxon>
        <taxon>Tracheophyta</taxon>
        <taxon>Spermatophyta</taxon>
        <taxon>Magnoliopsida</taxon>
        <taxon>Liliopsida</taxon>
        <taxon>Poales</taxon>
        <taxon>Poaceae</taxon>
        <taxon>BOP clade</taxon>
        <taxon>Oryzoideae</taxon>
        <taxon>Oryzeae</taxon>
        <taxon>Oryzinae</taxon>
        <taxon>Oryza</taxon>
    </lineage>
</organism>
<accession>A0A0D3GJG6</accession>
<dbReference type="Proteomes" id="UP000026960">
    <property type="component" value="Chromosome 6"/>
</dbReference>
<proteinExistence type="predicted"/>
<reference evidence="1" key="1">
    <citation type="journal article" date="2009" name="Rice">
        <title>De Novo Next Generation Sequencing of Plant Genomes.</title>
        <authorList>
            <person name="Rounsley S."/>
            <person name="Marri P.R."/>
            <person name="Yu Y."/>
            <person name="He R."/>
            <person name="Sisneros N."/>
            <person name="Goicoechea J.L."/>
            <person name="Lee S.J."/>
            <person name="Angelova A."/>
            <person name="Kudrna D."/>
            <person name="Luo M."/>
            <person name="Affourtit J."/>
            <person name="Desany B."/>
            <person name="Knight J."/>
            <person name="Niazi F."/>
            <person name="Egholm M."/>
            <person name="Wing R.A."/>
        </authorList>
    </citation>
    <scope>NUCLEOTIDE SEQUENCE [LARGE SCALE GENOMIC DNA]</scope>
    <source>
        <strain evidence="1">cv. IRGC 105608</strain>
    </source>
</reference>
<keyword evidence="2" id="KW-1185">Reference proteome</keyword>
<dbReference type="Gramene" id="OBART06G23390.1">
    <property type="protein sequence ID" value="OBART06G23390.1"/>
    <property type="gene ID" value="OBART06G23390"/>
</dbReference>
<evidence type="ECO:0000313" key="2">
    <source>
        <dbReference type="Proteomes" id="UP000026960"/>
    </source>
</evidence>
<reference evidence="1" key="2">
    <citation type="submission" date="2015-03" db="UniProtKB">
        <authorList>
            <consortium name="EnsemblPlants"/>
        </authorList>
    </citation>
    <scope>IDENTIFICATION</scope>
</reference>
<evidence type="ECO:0000313" key="1">
    <source>
        <dbReference type="EnsemblPlants" id="OBART06G23390.1"/>
    </source>
</evidence>
<sequence>MGKRGARMKSIKESSNQEVRKVLTYGFHDSRVSKHAKQEIVIVAQLSSFTVDVLSDLNAFHRSTVHSLQGDSSRYLQFYTILNPGGFPRDKI</sequence>
<dbReference type="AlphaFoldDB" id="A0A0D3GJG6"/>
<dbReference type="HOGENOM" id="CLU_2416789_0_0_1"/>
<name>A0A0D3GJG6_9ORYZ</name>
<dbReference type="PaxDb" id="65489-OBART06G23390.1"/>